<dbReference type="InterPro" id="IPR047854">
    <property type="entry name" value="RFC_lid"/>
</dbReference>
<dbReference type="FunFam" id="1.10.8.60:FF:000032">
    <property type="entry name" value="Replication factor C subunit 4"/>
    <property type="match status" value="1"/>
</dbReference>
<organism evidence="10 11">
    <name type="scientific">Cavenderia fasciculata</name>
    <name type="common">Slime mold</name>
    <name type="synonym">Dictyostelium fasciculatum</name>
    <dbReference type="NCBI Taxonomy" id="261658"/>
    <lineage>
        <taxon>Eukaryota</taxon>
        <taxon>Amoebozoa</taxon>
        <taxon>Evosea</taxon>
        <taxon>Eumycetozoa</taxon>
        <taxon>Dictyostelia</taxon>
        <taxon>Acytosteliales</taxon>
        <taxon>Cavenderiaceae</taxon>
        <taxon>Cavenderia</taxon>
    </lineage>
</organism>
<proteinExistence type="inferred from homology"/>
<reference evidence="11" key="1">
    <citation type="journal article" date="2011" name="Genome Res.">
        <title>Phylogeny-wide analysis of social amoeba genomes highlights ancient origins for complex intercellular communication.</title>
        <authorList>
            <person name="Heidel A.J."/>
            <person name="Lawal H.M."/>
            <person name="Felder M."/>
            <person name="Schilde C."/>
            <person name="Helps N.R."/>
            <person name="Tunggal B."/>
            <person name="Rivero F."/>
            <person name="John U."/>
            <person name="Schleicher M."/>
            <person name="Eichinger L."/>
            <person name="Platzer M."/>
            <person name="Noegel A.A."/>
            <person name="Schaap P."/>
            <person name="Gloeckner G."/>
        </authorList>
    </citation>
    <scope>NUCLEOTIDE SEQUENCE [LARGE SCALE GENOMIC DNA]</scope>
    <source>
        <strain evidence="11">SH3</strain>
    </source>
</reference>
<dbReference type="OMA" id="GCQSGSF"/>
<keyword evidence="4" id="KW-0547">Nucleotide-binding</keyword>
<dbReference type="SMART" id="SM00382">
    <property type="entry name" value="AAA"/>
    <property type="match status" value="1"/>
</dbReference>
<comment type="subunit">
    <text evidence="7">Heteropentamer of various rfc subunits that forms a complex (RFC) with PCNA in the presence of ATP.</text>
</comment>
<dbReference type="GO" id="GO:0003689">
    <property type="term" value="F:DNA clamp loader activity"/>
    <property type="evidence" value="ECO:0007669"/>
    <property type="project" value="TreeGrafter"/>
</dbReference>
<feature type="compositionally biased region" description="Polar residues" evidence="8">
    <location>
        <begin position="1"/>
        <end position="17"/>
    </location>
</feature>
<accession>F4PZ01</accession>
<gene>
    <name evidence="10" type="primary">rfc4</name>
    <name evidence="10" type="ORF">DFA_02273</name>
</gene>
<dbReference type="InterPro" id="IPR013748">
    <property type="entry name" value="Rep_factorC_C"/>
</dbReference>
<dbReference type="Gene3D" id="1.10.8.60">
    <property type="match status" value="1"/>
</dbReference>
<dbReference type="EMBL" id="GL883016">
    <property type="protein sequence ID" value="EGG19030.1"/>
    <property type="molecule type" value="Genomic_DNA"/>
</dbReference>
<dbReference type="STRING" id="1054147.F4PZ01"/>
<comment type="subcellular location">
    <subcellularLocation>
        <location evidence="1">Nucleus</location>
    </subcellularLocation>
</comment>
<dbReference type="SUPFAM" id="SSF48019">
    <property type="entry name" value="post-AAA+ oligomerization domain-like"/>
    <property type="match status" value="1"/>
</dbReference>
<dbReference type="GO" id="GO:0003677">
    <property type="term" value="F:DNA binding"/>
    <property type="evidence" value="ECO:0007669"/>
    <property type="project" value="InterPro"/>
</dbReference>
<dbReference type="Gene3D" id="1.20.272.10">
    <property type="match status" value="1"/>
</dbReference>
<dbReference type="InterPro" id="IPR008921">
    <property type="entry name" value="DNA_pol3_clamp-load_cplx_C"/>
</dbReference>
<evidence type="ECO:0000256" key="8">
    <source>
        <dbReference type="SAM" id="MobiDB-lite"/>
    </source>
</evidence>
<dbReference type="NCBIfam" id="NF001679">
    <property type="entry name" value="PRK00440.1"/>
    <property type="match status" value="1"/>
</dbReference>
<dbReference type="CDD" id="cd18140">
    <property type="entry name" value="HLD_clamp_RFC"/>
    <property type="match status" value="1"/>
</dbReference>
<comment type="similarity">
    <text evidence="2">Belongs to the activator 1 small subunits family.</text>
</comment>
<keyword evidence="11" id="KW-1185">Reference proteome</keyword>
<dbReference type="PANTHER" id="PTHR11669:SF20">
    <property type="entry name" value="REPLICATION FACTOR C SUBUNIT 4"/>
    <property type="match status" value="1"/>
</dbReference>
<dbReference type="InterPro" id="IPR027417">
    <property type="entry name" value="P-loop_NTPase"/>
</dbReference>
<dbReference type="GeneID" id="14871181"/>
<sequence>MFYNKSTGKNTSNSAPSIGSGGIQKAPEPWVSKYRPRTVDDVAHQDEVVRALKKSLDGGALPHLLFYGPPGTGKTSTILAIAMDLYGPDLIKDRVLELNASDERGIEIVRTKIKNFASFTVNNTTVAGKQVPSFKLIILDEADSMTQDAQAALRRTIENTSKTTRFCLLCNYITRIIEPLSSRCAKFRFKPLKSEAMGERLKYIADQEGVNLANESTLDAIHTVSQGDMRKAITFMQSAHRFYASKSITDANIYDISGSVEPKTLELFINSCKSGDFYKVRHLVERVMALGYPASQIISQLFDIVVQPSIHFNNIQRTKIAIKIGQIDRNLVDGSDEFLQLFDLGAYMMKCFDEMEMN</sequence>
<evidence type="ECO:0000313" key="10">
    <source>
        <dbReference type="EMBL" id="EGG19030.1"/>
    </source>
</evidence>
<evidence type="ECO:0000313" key="11">
    <source>
        <dbReference type="Proteomes" id="UP000007797"/>
    </source>
</evidence>
<dbReference type="OrthoDB" id="4199794at2759"/>
<keyword evidence="3" id="KW-0235">DNA replication</keyword>
<feature type="region of interest" description="Disordered" evidence="8">
    <location>
        <begin position="1"/>
        <end position="29"/>
    </location>
</feature>
<keyword evidence="5" id="KW-0067">ATP-binding</keyword>
<dbReference type="PANTHER" id="PTHR11669">
    <property type="entry name" value="REPLICATION FACTOR C / DNA POLYMERASE III GAMMA-TAU SUBUNIT"/>
    <property type="match status" value="1"/>
</dbReference>
<dbReference type="InterPro" id="IPR003959">
    <property type="entry name" value="ATPase_AAA_core"/>
</dbReference>
<evidence type="ECO:0000256" key="1">
    <source>
        <dbReference type="ARBA" id="ARBA00004123"/>
    </source>
</evidence>
<evidence type="ECO:0000256" key="3">
    <source>
        <dbReference type="ARBA" id="ARBA00022705"/>
    </source>
</evidence>
<keyword evidence="6" id="KW-0539">Nucleus</keyword>
<dbReference type="RefSeq" id="XP_004366663.1">
    <property type="nucleotide sequence ID" value="XM_004366606.1"/>
</dbReference>
<dbReference type="KEGG" id="dfa:DFA_02273"/>
<feature type="domain" description="AAA+ ATPase" evidence="9">
    <location>
        <begin position="60"/>
        <end position="195"/>
    </location>
</feature>
<dbReference type="Pfam" id="PF21960">
    <property type="entry name" value="RCF1-5-like_lid"/>
    <property type="match status" value="1"/>
</dbReference>
<dbReference type="Pfam" id="PF00004">
    <property type="entry name" value="AAA"/>
    <property type="match status" value="1"/>
</dbReference>
<dbReference type="CDD" id="cd00009">
    <property type="entry name" value="AAA"/>
    <property type="match status" value="1"/>
</dbReference>
<protein>
    <submittedName>
        <fullName evidence="10">Replication factor C subunit</fullName>
    </submittedName>
</protein>
<evidence type="ECO:0000259" key="9">
    <source>
        <dbReference type="SMART" id="SM00382"/>
    </source>
</evidence>
<evidence type="ECO:0000256" key="6">
    <source>
        <dbReference type="ARBA" id="ARBA00023242"/>
    </source>
</evidence>
<dbReference type="InterPro" id="IPR003593">
    <property type="entry name" value="AAA+_ATPase"/>
</dbReference>
<name>F4PZ01_CACFS</name>
<evidence type="ECO:0000256" key="5">
    <source>
        <dbReference type="ARBA" id="ARBA00022840"/>
    </source>
</evidence>
<dbReference type="GO" id="GO:0005663">
    <property type="term" value="C:DNA replication factor C complex"/>
    <property type="evidence" value="ECO:0007669"/>
    <property type="project" value="TreeGrafter"/>
</dbReference>
<evidence type="ECO:0000256" key="2">
    <source>
        <dbReference type="ARBA" id="ARBA00005378"/>
    </source>
</evidence>
<dbReference type="AlphaFoldDB" id="F4PZ01"/>
<dbReference type="GO" id="GO:0006261">
    <property type="term" value="P:DNA-templated DNA replication"/>
    <property type="evidence" value="ECO:0007669"/>
    <property type="project" value="TreeGrafter"/>
</dbReference>
<evidence type="ECO:0000256" key="7">
    <source>
        <dbReference type="ARBA" id="ARBA00064497"/>
    </source>
</evidence>
<dbReference type="FunFam" id="1.20.272.10:FF:000011">
    <property type="entry name" value="Replication factor C subunit 2"/>
    <property type="match status" value="1"/>
</dbReference>
<dbReference type="InterPro" id="IPR050238">
    <property type="entry name" value="DNA_Rep/Repair_Clamp_Loader"/>
</dbReference>
<dbReference type="GO" id="GO:0005634">
    <property type="term" value="C:nucleus"/>
    <property type="evidence" value="ECO:0007669"/>
    <property type="project" value="UniProtKB-SubCell"/>
</dbReference>
<dbReference type="GO" id="GO:0016887">
    <property type="term" value="F:ATP hydrolysis activity"/>
    <property type="evidence" value="ECO:0007669"/>
    <property type="project" value="InterPro"/>
</dbReference>
<dbReference type="Proteomes" id="UP000007797">
    <property type="component" value="Unassembled WGS sequence"/>
</dbReference>
<dbReference type="FunFam" id="3.40.50.300:FF:000129">
    <property type="entry name" value="Replication factor C subunit 5"/>
    <property type="match status" value="1"/>
</dbReference>
<evidence type="ECO:0000256" key="4">
    <source>
        <dbReference type="ARBA" id="ARBA00022741"/>
    </source>
</evidence>
<dbReference type="GO" id="GO:0006281">
    <property type="term" value="P:DNA repair"/>
    <property type="evidence" value="ECO:0007669"/>
    <property type="project" value="TreeGrafter"/>
</dbReference>
<dbReference type="SUPFAM" id="SSF52540">
    <property type="entry name" value="P-loop containing nucleoside triphosphate hydrolases"/>
    <property type="match status" value="1"/>
</dbReference>
<dbReference type="Gene3D" id="3.40.50.300">
    <property type="entry name" value="P-loop containing nucleotide triphosphate hydrolases"/>
    <property type="match status" value="1"/>
</dbReference>
<dbReference type="Pfam" id="PF08542">
    <property type="entry name" value="Rep_fac_C"/>
    <property type="match status" value="1"/>
</dbReference>
<dbReference type="GO" id="GO:0005524">
    <property type="term" value="F:ATP binding"/>
    <property type="evidence" value="ECO:0007669"/>
    <property type="project" value="UniProtKB-KW"/>
</dbReference>